<dbReference type="AlphaFoldDB" id="A0A4U3L894"/>
<dbReference type="OrthoDB" id="9798166at2"/>
<evidence type="ECO:0000259" key="1">
    <source>
        <dbReference type="Pfam" id="PF00144"/>
    </source>
</evidence>
<keyword evidence="3" id="KW-1185">Reference proteome</keyword>
<proteinExistence type="predicted"/>
<dbReference type="Gene3D" id="3.40.710.10">
    <property type="entry name" value="DD-peptidase/beta-lactamase superfamily"/>
    <property type="match status" value="1"/>
</dbReference>
<sequence>MKNIFSDVVTNNLRNVLLLLMAGVCMQKAYSQPNNSYQPPVFTDSLRMQKIESTFPIIDSIFYTYAMQHHYPGFTYGLVVDGRLVHAGAFGYTDVEKKMPATVQSLFRIASMTKSFTAMAILKLREEGKLQLDAPASKYIPEMKNLHYLTADASPITIRQLLTHAAGFPEDNPWGDRQLQDSDAELMALVNKGISFSNVPGIAYEYSNLGFTLLGHIVSKVSGMPYEEYITKNILQPLGMNNTKWEYTKVPPQQLAHGYRWLNEQWIEQPMLHDGAYGAMGGLITSIQDFSKYMALHQTAYPPSNSKDNGPVKRSDLREMQHPWNVSTLSPLYTYPSGRTCATVAAYCYGLRWMRDCNDRVYVGHSGGLPGFGSNWQILPEYGIGIVSFANLTYAGTSTANLQVLDTIITLAHLQRRQLPPSPILQKRRNELMKILPGWNNAESSTIFAGNFFMDYPLDSLKKEAATIFADAGKIIKVNDVVPQNQLRGIFTMEGEKKNIEVTFTLTPENPPLIQEYHIKAVEKK</sequence>
<gene>
    <name evidence="2" type="ORF">FC093_00300</name>
</gene>
<dbReference type="InterPro" id="IPR012338">
    <property type="entry name" value="Beta-lactam/transpept-like"/>
</dbReference>
<dbReference type="Pfam" id="PF00144">
    <property type="entry name" value="Beta-lactamase"/>
    <property type="match status" value="1"/>
</dbReference>
<accession>A0A4U3L894</accession>
<name>A0A4U3L894_9BACT</name>
<dbReference type="InterPro" id="IPR050491">
    <property type="entry name" value="AmpC-like"/>
</dbReference>
<dbReference type="Proteomes" id="UP000305848">
    <property type="component" value="Unassembled WGS sequence"/>
</dbReference>
<organism evidence="2 3">
    <name type="scientific">Ilyomonas limi</name>
    <dbReference type="NCBI Taxonomy" id="2575867"/>
    <lineage>
        <taxon>Bacteria</taxon>
        <taxon>Pseudomonadati</taxon>
        <taxon>Bacteroidota</taxon>
        <taxon>Chitinophagia</taxon>
        <taxon>Chitinophagales</taxon>
        <taxon>Chitinophagaceae</taxon>
        <taxon>Ilyomonas</taxon>
    </lineage>
</organism>
<feature type="domain" description="Beta-lactamase-related" evidence="1">
    <location>
        <begin position="66"/>
        <end position="395"/>
    </location>
</feature>
<dbReference type="PANTHER" id="PTHR46825">
    <property type="entry name" value="D-ALANYL-D-ALANINE-CARBOXYPEPTIDASE/ENDOPEPTIDASE AMPH"/>
    <property type="match status" value="1"/>
</dbReference>
<protein>
    <submittedName>
        <fullName evidence="2">Beta-lactamase family protein</fullName>
    </submittedName>
</protein>
<dbReference type="RefSeq" id="WP_137259741.1">
    <property type="nucleotide sequence ID" value="NZ_SZQL01000001.1"/>
</dbReference>
<dbReference type="PANTHER" id="PTHR46825:SF9">
    <property type="entry name" value="BETA-LACTAMASE-RELATED DOMAIN-CONTAINING PROTEIN"/>
    <property type="match status" value="1"/>
</dbReference>
<comment type="caution">
    <text evidence="2">The sequence shown here is derived from an EMBL/GenBank/DDBJ whole genome shotgun (WGS) entry which is preliminary data.</text>
</comment>
<dbReference type="InterPro" id="IPR001466">
    <property type="entry name" value="Beta-lactam-related"/>
</dbReference>
<reference evidence="2 3" key="1">
    <citation type="submission" date="2019-05" db="EMBL/GenBank/DDBJ databases">
        <title>Panacibacter sp. strain 17mud1-8 Genome sequencing and assembly.</title>
        <authorList>
            <person name="Chhetri G."/>
        </authorList>
    </citation>
    <scope>NUCLEOTIDE SEQUENCE [LARGE SCALE GENOMIC DNA]</scope>
    <source>
        <strain evidence="2 3">17mud1-8</strain>
    </source>
</reference>
<evidence type="ECO:0000313" key="3">
    <source>
        <dbReference type="Proteomes" id="UP000305848"/>
    </source>
</evidence>
<dbReference type="SUPFAM" id="SSF56601">
    <property type="entry name" value="beta-lactamase/transpeptidase-like"/>
    <property type="match status" value="1"/>
</dbReference>
<evidence type="ECO:0000313" key="2">
    <source>
        <dbReference type="EMBL" id="TKK71501.1"/>
    </source>
</evidence>
<dbReference type="EMBL" id="SZQL01000001">
    <property type="protein sequence ID" value="TKK71501.1"/>
    <property type="molecule type" value="Genomic_DNA"/>
</dbReference>